<dbReference type="InterPro" id="IPR025110">
    <property type="entry name" value="AMP-bd_C"/>
</dbReference>
<dbReference type="PANTHER" id="PTHR45527">
    <property type="entry name" value="NONRIBOSOMAL PEPTIDE SYNTHETASE"/>
    <property type="match status" value="1"/>
</dbReference>
<evidence type="ECO:0000259" key="5">
    <source>
        <dbReference type="PROSITE" id="PS50075"/>
    </source>
</evidence>
<dbReference type="CDD" id="cd17651">
    <property type="entry name" value="A_NRPS_VisG_like"/>
    <property type="match status" value="1"/>
</dbReference>
<dbReference type="Gene3D" id="3.40.50.12780">
    <property type="entry name" value="N-terminal domain of ligase-like"/>
    <property type="match status" value="1"/>
</dbReference>
<comment type="caution">
    <text evidence="6">The sequence shown here is derived from an EMBL/GenBank/DDBJ whole genome shotgun (WGS) entry which is preliminary data.</text>
</comment>
<dbReference type="SMART" id="SM00823">
    <property type="entry name" value="PKS_PP"/>
    <property type="match status" value="2"/>
</dbReference>
<dbReference type="Pfam" id="PF00501">
    <property type="entry name" value="AMP-binding"/>
    <property type="match status" value="2"/>
</dbReference>
<evidence type="ECO:0000313" key="6">
    <source>
        <dbReference type="EMBL" id="MBM7814473.1"/>
    </source>
</evidence>
<dbReference type="Gene3D" id="3.30.300.30">
    <property type="match status" value="2"/>
</dbReference>
<dbReference type="InterPro" id="IPR009081">
    <property type="entry name" value="PP-bd_ACP"/>
</dbReference>
<dbReference type="CDD" id="cd19540">
    <property type="entry name" value="LCL_NRPS-like"/>
    <property type="match status" value="1"/>
</dbReference>
<evidence type="ECO:0000256" key="4">
    <source>
        <dbReference type="SAM" id="MobiDB-lite"/>
    </source>
</evidence>
<dbReference type="Gene3D" id="3.30.559.10">
    <property type="entry name" value="Chloramphenicol acetyltransferase-like domain"/>
    <property type="match status" value="1"/>
</dbReference>
<sequence>MTAPTLLEAFEHQVRRTPDHVAVECDGRTTTYAELNARANRLARLLIGVGAGPEEAVALVLPRSVELLVALIAVVKTGAAYVPLDPAHPAGRNRLILGEARPVVVVGCSGAVADLGVDAGLLLLVDALPPGGATSGGNVDDTERLRPPHPGDLAYVLFTSGSTGTPKGVAVTHESFANLLQEFASRLDLSTSDGFLALTTAGFDIAGIELFVPLISGARVVLATGDEQRDPVRLARMLGRDDITAAQATPASWQFLLDTGQVDLTGVSVLVGGDALSPRLAASLLATAREVTNCYGPTETTVYSTVKAVRVAGDAASIGAPVRATGAHVLDGSLRPVAPGELGELYIGGAGVARGYLNRPALTAERFVADPFGPPGARMYRTGDLVRPGPDGELAYVGRADSQVKIRGHRVEAGEVEVAAGALPPVTGAAAVVREDEVGGRRLVLYVVLAQGADADPAALRGALAERLPDYMVPSAVVVLDRFPLNPNGKLDRAALPAPDYGPAPGGDAPRDEREAALCRLFAEVLGVTRVGATDSFLDLGGHSLMANRLIGRLRADLGVELSLHDFFAGPTAREVAGRPGRPATPGPAPTRRPRPDRVPLSHAQRRMWFLNQLEGHGAVYNIPLVLRLRGPLDVDALRAALADVVTRHETLRTVFPQAETGEPWQRVLTADEVDTRLPVVRCAGPADVERVRHTFLRQGFDLAADQPVRAQVVVTGRDEHLLLLVVHHIAADGWSTAPLAADLFHAYAARRAGREPVFAELPVQYADFTLWQRGRLGAPDDPGSRHALLLDHWTAALADLPEQLDLPHDRARPARASYRGDTVGLAIDARSHRELVRLAREERATVFMAVHAVLAALLTRLGAGTDVVVGSAVAGRDDDALRDLVGFFVNTVVLRTDTSGDPGFRELLRRVRDADLDAFTHRELPFESLVEAVNPARSLARQPLFQVLLVAQNTEAERFALDGLEVSAEEPGIGVAKFDLTFSFTERTTADGAPAGIDVVVEFATDLFDRATAERVAGYFARLLGTALADPDEPVGRLPMMTDDERRLVLETWNDTARHVAPLTLPELLVAQAARTPDAVAVRYEGEAVTYADLDARSNRMARLLVGMGAGPEETVALFAPRSVALVVAMLGVVKAGAAYLPVDPDYPDDRVGFMLRDSEPVCVLTTTATAPRAPVGARQVVLDGDDVARRLAAQSDAEVTDATRTRPLLPDHPVYVIYTSGSTGRPKGVVLPARAVVNLLAWHAEVVGGGPGTTTAQFASLSFDAAAQEILSALTSGKTLAVPREDVRKDAQQLARWMARHRVNELFAPTPVVESLSEAARELDLDLPDLLEIAQAGEALTLHRSIREFCARQPDRRVHNYYGPTETHVVTGFTVPPAALAAGEPPPIGGPIWNTRAYVLDHALRVVPVGVAGELYLAGVQTARGYLNRPGLTAERFVADPYGDPGSRMYRTGDLARWRADGTLDFLGRRDFQVKIRGFRVEPGEVEDVLARLPDVARVLVVAREDRAGDKRLVAYVVPEGARRPDPGALRRASAKVLPEYMVPAAVVVLETFPLTPNGKVDRRALPAPDYASASRGVAPRTEREKTLCRLFADVLGVPQVGADDNFFDLGGHSLLATRLVSRIRAETRCELGITDLFDSPTVQGVAERMEEAPRARPALRRASRR</sequence>
<dbReference type="SUPFAM" id="SSF47336">
    <property type="entry name" value="ACP-like"/>
    <property type="match status" value="2"/>
</dbReference>
<dbReference type="InterPro" id="IPR020845">
    <property type="entry name" value="AMP-binding_CS"/>
</dbReference>
<gene>
    <name evidence="6" type="ORF">JOE68_005338</name>
</gene>
<keyword evidence="2" id="KW-0596">Phosphopantetheine</keyword>
<feature type="region of interest" description="Disordered" evidence="4">
    <location>
        <begin position="491"/>
        <end position="510"/>
    </location>
</feature>
<dbReference type="PROSITE" id="PS00455">
    <property type="entry name" value="AMP_BINDING"/>
    <property type="match status" value="2"/>
</dbReference>
<dbReference type="InterPro" id="IPR029058">
    <property type="entry name" value="AB_hydrolase_fold"/>
</dbReference>
<dbReference type="Gene3D" id="3.40.50.1820">
    <property type="entry name" value="alpha/beta hydrolase"/>
    <property type="match status" value="1"/>
</dbReference>
<name>A0ABS2SDY3_9PSEU</name>
<evidence type="ECO:0000256" key="2">
    <source>
        <dbReference type="ARBA" id="ARBA00022450"/>
    </source>
</evidence>
<dbReference type="EMBL" id="JAFBCL010000001">
    <property type="protein sequence ID" value="MBM7814473.1"/>
    <property type="molecule type" value="Genomic_DNA"/>
</dbReference>
<feature type="domain" description="Carrier" evidence="5">
    <location>
        <begin position="1581"/>
        <end position="1656"/>
    </location>
</feature>
<protein>
    <submittedName>
        <fullName evidence="6">Amino acid adenylation domain-containing protein</fullName>
    </submittedName>
</protein>
<dbReference type="InterPro" id="IPR010071">
    <property type="entry name" value="AA_adenyl_dom"/>
</dbReference>
<dbReference type="NCBIfam" id="NF003417">
    <property type="entry name" value="PRK04813.1"/>
    <property type="match status" value="2"/>
</dbReference>
<dbReference type="InterPro" id="IPR036736">
    <property type="entry name" value="ACP-like_sf"/>
</dbReference>
<dbReference type="Pfam" id="PF13193">
    <property type="entry name" value="AMP-binding_C"/>
    <property type="match status" value="2"/>
</dbReference>
<feature type="compositionally biased region" description="Low complexity" evidence="4">
    <location>
        <begin position="494"/>
        <end position="508"/>
    </location>
</feature>
<dbReference type="Gene3D" id="3.30.559.30">
    <property type="entry name" value="Nonribosomal peptide synthetase, condensation domain"/>
    <property type="match status" value="1"/>
</dbReference>
<dbReference type="NCBIfam" id="TIGR01733">
    <property type="entry name" value="AA-adenyl-dom"/>
    <property type="match status" value="2"/>
</dbReference>
<organism evidence="6 7">
    <name type="scientific">Saccharothrix algeriensis</name>
    <dbReference type="NCBI Taxonomy" id="173560"/>
    <lineage>
        <taxon>Bacteria</taxon>
        <taxon>Bacillati</taxon>
        <taxon>Actinomycetota</taxon>
        <taxon>Actinomycetes</taxon>
        <taxon>Pseudonocardiales</taxon>
        <taxon>Pseudonocardiaceae</taxon>
        <taxon>Saccharothrix</taxon>
    </lineage>
</organism>
<dbReference type="InterPro" id="IPR001242">
    <property type="entry name" value="Condensation_dom"/>
</dbReference>
<dbReference type="Pfam" id="PF00668">
    <property type="entry name" value="Condensation"/>
    <property type="match status" value="1"/>
</dbReference>
<feature type="region of interest" description="Disordered" evidence="4">
    <location>
        <begin position="573"/>
        <end position="598"/>
    </location>
</feature>
<accession>A0ABS2SDY3</accession>
<dbReference type="InterPro" id="IPR000873">
    <property type="entry name" value="AMP-dep_synth/lig_dom"/>
</dbReference>
<keyword evidence="3" id="KW-0597">Phosphoprotein</keyword>
<evidence type="ECO:0000256" key="1">
    <source>
        <dbReference type="ARBA" id="ARBA00001957"/>
    </source>
</evidence>
<comment type="cofactor">
    <cofactor evidence="1">
        <name>pantetheine 4'-phosphate</name>
        <dbReference type="ChEBI" id="CHEBI:47942"/>
    </cofactor>
</comment>
<dbReference type="PROSITE" id="PS50075">
    <property type="entry name" value="CARRIER"/>
    <property type="match status" value="2"/>
</dbReference>
<dbReference type="InterPro" id="IPR023213">
    <property type="entry name" value="CAT-like_dom_sf"/>
</dbReference>
<dbReference type="PANTHER" id="PTHR45527:SF1">
    <property type="entry name" value="FATTY ACID SYNTHASE"/>
    <property type="match status" value="1"/>
</dbReference>
<evidence type="ECO:0000313" key="7">
    <source>
        <dbReference type="Proteomes" id="UP001195724"/>
    </source>
</evidence>
<dbReference type="InterPro" id="IPR020806">
    <property type="entry name" value="PKS_PP-bd"/>
</dbReference>
<proteinExistence type="predicted"/>
<keyword evidence="7" id="KW-1185">Reference proteome</keyword>
<dbReference type="Proteomes" id="UP001195724">
    <property type="component" value="Unassembled WGS sequence"/>
</dbReference>
<dbReference type="SUPFAM" id="SSF52777">
    <property type="entry name" value="CoA-dependent acyltransferases"/>
    <property type="match status" value="2"/>
</dbReference>
<dbReference type="InterPro" id="IPR045851">
    <property type="entry name" value="AMP-bd_C_sf"/>
</dbReference>
<dbReference type="SUPFAM" id="SSF56801">
    <property type="entry name" value="Acetyl-CoA synthetase-like"/>
    <property type="match status" value="2"/>
</dbReference>
<dbReference type="RefSeq" id="WP_204845057.1">
    <property type="nucleotide sequence ID" value="NZ_JAFBCL010000001.1"/>
</dbReference>
<dbReference type="Pfam" id="PF00550">
    <property type="entry name" value="PP-binding"/>
    <property type="match status" value="2"/>
</dbReference>
<feature type="domain" description="Carrier" evidence="5">
    <location>
        <begin position="509"/>
        <end position="584"/>
    </location>
</feature>
<dbReference type="InterPro" id="IPR006162">
    <property type="entry name" value="Ppantetheine_attach_site"/>
</dbReference>
<dbReference type="InterPro" id="IPR042099">
    <property type="entry name" value="ANL_N_sf"/>
</dbReference>
<reference evidence="6 7" key="1">
    <citation type="submission" date="2021-01" db="EMBL/GenBank/DDBJ databases">
        <title>Sequencing the genomes of 1000 actinobacteria strains.</title>
        <authorList>
            <person name="Klenk H.-P."/>
        </authorList>
    </citation>
    <scope>NUCLEOTIDE SEQUENCE [LARGE SCALE GENOMIC DNA]</scope>
    <source>
        <strain evidence="6 7">DSM 44581</strain>
    </source>
</reference>
<dbReference type="Gene3D" id="1.10.1200.10">
    <property type="entry name" value="ACP-like"/>
    <property type="match status" value="1"/>
</dbReference>
<dbReference type="PROSITE" id="PS00012">
    <property type="entry name" value="PHOSPHOPANTETHEINE"/>
    <property type="match status" value="2"/>
</dbReference>
<dbReference type="Gene3D" id="2.30.38.10">
    <property type="entry name" value="Luciferase, Domain 3"/>
    <property type="match status" value="1"/>
</dbReference>
<evidence type="ECO:0000256" key="3">
    <source>
        <dbReference type="ARBA" id="ARBA00022553"/>
    </source>
</evidence>
<dbReference type="Gene3D" id="3.40.50.980">
    <property type="match status" value="2"/>
</dbReference>